<name>A0A9P0LAE8_ACAOB</name>
<comment type="caution">
    <text evidence="2">The sequence shown here is derived from an EMBL/GenBank/DDBJ whole genome shotgun (WGS) entry which is preliminary data.</text>
</comment>
<reference evidence="2" key="1">
    <citation type="submission" date="2022-03" db="EMBL/GenBank/DDBJ databases">
        <authorList>
            <person name="Sayadi A."/>
        </authorList>
    </citation>
    <scope>NUCLEOTIDE SEQUENCE</scope>
</reference>
<organism evidence="2 3">
    <name type="scientific">Acanthoscelides obtectus</name>
    <name type="common">Bean weevil</name>
    <name type="synonym">Bruchus obtectus</name>
    <dbReference type="NCBI Taxonomy" id="200917"/>
    <lineage>
        <taxon>Eukaryota</taxon>
        <taxon>Metazoa</taxon>
        <taxon>Ecdysozoa</taxon>
        <taxon>Arthropoda</taxon>
        <taxon>Hexapoda</taxon>
        <taxon>Insecta</taxon>
        <taxon>Pterygota</taxon>
        <taxon>Neoptera</taxon>
        <taxon>Endopterygota</taxon>
        <taxon>Coleoptera</taxon>
        <taxon>Polyphaga</taxon>
        <taxon>Cucujiformia</taxon>
        <taxon>Chrysomeloidea</taxon>
        <taxon>Chrysomelidae</taxon>
        <taxon>Bruchinae</taxon>
        <taxon>Bruchini</taxon>
        <taxon>Acanthoscelides</taxon>
    </lineage>
</organism>
<dbReference type="EMBL" id="CAKOFQ010007062">
    <property type="protein sequence ID" value="CAH1989362.1"/>
    <property type="molecule type" value="Genomic_DNA"/>
</dbReference>
<proteinExistence type="predicted"/>
<sequence>MKLLSYTTKGVSWTKITTEQTHNYSPPGHRRKHSEIEGVQAGFCAVIALLSRERFAKQLYNEHPCFTVPTTTSSHVEEAHLPESDSVPRTK</sequence>
<dbReference type="Proteomes" id="UP001152888">
    <property type="component" value="Unassembled WGS sequence"/>
</dbReference>
<dbReference type="AlphaFoldDB" id="A0A9P0LAE8"/>
<keyword evidence="3" id="KW-1185">Reference proteome</keyword>
<dbReference type="OrthoDB" id="2272012at2759"/>
<evidence type="ECO:0000313" key="2">
    <source>
        <dbReference type="EMBL" id="CAH1989362.1"/>
    </source>
</evidence>
<gene>
    <name evidence="2" type="ORF">ACAOBT_LOCUS18988</name>
</gene>
<protein>
    <submittedName>
        <fullName evidence="2">Uncharacterized protein</fullName>
    </submittedName>
</protein>
<evidence type="ECO:0000256" key="1">
    <source>
        <dbReference type="SAM" id="MobiDB-lite"/>
    </source>
</evidence>
<evidence type="ECO:0000313" key="3">
    <source>
        <dbReference type="Proteomes" id="UP001152888"/>
    </source>
</evidence>
<feature type="region of interest" description="Disordered" evidence="1">
    <location>
        <begin position="72"/>
        <end position="91"/>
    </location>
</feature>
<accession>A0A9P0LAE8</accession>
<feature type="compositionally biased region" description="Basic and acidic residues" evidence="1">
    <location>
        <begin position="75"/>
        <end position="91"/>
    </location>
</feature>